<dbReference type="AlphaFoldDB" id="I8UE72"/>
<protein>
    <recommendedName>
        <fullName evidence="3 12">Flagellar biosynthetic protein FlhB</fullName>
    </recommendedName>
</protein>
<dbReference type="OrthoDB" id="9775106at2"/>
<comment type="similarity">
    <text evidence="2 12">Belongs to the type III secretion exporter family.</text>
</comment>
<dbReference type="PANTHER" id="PTHR30531:SF12">
    <property type="entry name" value="FLAGELLAR BIOSYNTHETIC PROTEIN FLHB"/>
    <property type="match status" value="1"/>
</dbReference>
<evidence type="ECO:0000256" key="8">
    <source>
        <dbReference type="ARBA" id="ARBA00022927"/>
    </source>
</evidence>
<dbReference type="Pfam" id="PF01312">
    <property type="entry name" value="Bac_export_2"/>
    <property type="match status" value="1"/>
</dbReference>
<keyword evidence="13" id="KW-0969">Cilium</keyword>
<evidence type="ECO:0000256" key="9">
    <source>
        <dbReference type="ARBA" id="ARBA00022989"/>
    </source>
</evidence>
<sequence length="359" mass="40772">MRLQLDLHYFSGEKTEQATPKKREETKKKGQVAKSADLNAAATLLASFLALLLFGESMAEKMMNLLRVLLSKGLVLQPTEENVHLLFANLVKDAVVAIAPVLVMVMVAGILANYLQIGWLFSMEAISMKWNRLNPLQGAKKIYSLRALVELVKSMLKISVIGGVTFFIIYRKKEELMKLSQVSLKSSLSSFGELIFEMGLFASILMLLVALLDYMYQKFDFEKSIRMSKQEIKDEHKKIEGDPKIKAKVKEKQRQLAMRRMMQDLPSADVIITNPTHYAIALKYDETKRDAPYVIAKGLDFVAQKMKEVAKAHNVTQVENRQLARTLYKETEIGDSIPEDLFKAVAEILAYVYQLKKKK</sequence>
<dbReference type="InterPro" id="IPR029025">
    <property type="entry name" value="T3SS_substrate_exporter_C"/>
</dbReference>
<keyword evidence="14" id="KW-1185">Reference proteome</keyword>
<dbReference type="SUPFAM" id="SSF160544">
    <property type="entry name" value="EscU C-terminal domain-like"/>
    <property type="match status" value="1"/>
</dbReference>
<evidence type="ECO:0000256" key="5">
    <source>
        <dbReference type="ARBA" id="ARBA00022475"/>
    </source>
</evidence>
<dbReference type="FunFam" id="3.40.1690.10:FF:000001">
    <property type="entry name" value="Flagellar biosynthetic protein FlhB"/>
    <property type="match status" value="1"/>
</dbReference>
<reference evidence="13 14" key="1">
    <citation type="journal article" date="2012" name="J. Bacteriol.">
        <title>Genome of Bacillus macauensis ZFHKF-1, a Long-Chain-Forming Bacterium.</title>
        <authorList>
            <person name="Cai L."/>
            <person name="Zhang T."/>
        </authorList>
    </citation>
    <scope>NUCLEOTIDE SEQUENCE [LARGE SCALE GENOMIC DNA]</scope>
    <source>
        <strain evidence="13 14">ZFHKF-1</strain>
    </source>
</reference>
<keyword evidence="13" id="KW-0282">Flagellum</keyword>
<comment type="subcellular location">
    <subcellularLocation>
        <location evidence="1">Cell membrane</location>
        <topology evidence="1">Multi-pass membrane protein</topology>
    </subcellularLocation>
</comment>
<organism evidence="13 14">
    <name type="scientific">Fictibacillus macauensis ZFHKF-1</name>
    <dbReference type="NCBI Taxonomy" id="1196324"/>
    <lineage>
        <taxon>Bacteria</taxon>
        <taxon>Bacillati</taxon>
        <taxon>Bacillota</taxon>
        <taxon>Bacilli</taxon>
        <taxon>Bacillales</taxon>
        <taxon>Fictibacillaceae</taxon>
        <taxon>Fictibacillus</taxon>
    </lineage>
</organism>
<dbReference type="PATRIC" id="fig|1196324.3.peg.2536"/>
<evidence type="ECO:0000256" key="7">
    <source>
        <dbReference type="ARBA" id="ARBA00022795"/>
    </source>
</evidence>
<keyword evidence="10 12" id="KW-0472">Membrane</keyword>
<keyword evidence="6 12" id="KW-0812">Transmembrane</keyword>
<dbReference type="PRINTS" id="PR00950">
    <property type="entry name" value="TYPE3IMSPROT"/>
</dbReference>
<dbReference type="Gene3D" id="6.10.250.2080">
    <property type="match status" value="1"/>
</dbReference>
<feature type="transmembrane region" description="Helical" evidence="12">
    <location>
        <begin position="36"/>
        <end position="55"/>
    </location>
</feature>
<dbReference type="EMBL" id="AKKV01000027">
    <property type="protein sequence ID" value="EIT85098.1"/>
    <property type="molecule type" value="Genomic_DNA"/>
</dbReference>
<dbReference type="eggNOG" id="COG1377">
    <property type="taxonomic scope" value="Bacteria"/>
</dbReference>
<evidence type="ECO:0000256" key="2">
    <source>
        <dbReference type="ARBA" id="ARBA00010690"/>
    </source>
</evidence>
<evidence type="ECO:0000256" key="6">
    <source>
        <dbReference type="ARBA" id="ARBA00022692"/>
    </source>
</evidence>
<evidence type="ECO:0000313" key="14">
    <source>
        <dbReference type="Proteomes" id="UP000004080"/>
    </source>
</evidence>
<comment type="function">
    <text evidence="12">Required for formation of the rod structure in the basal body of the flagellar apparatus. Together with FliI and FliH, may constitute the export apparatus of flagellin.</text>
</comment>
<dbReference type="InterPro" id="IPR006135">
    <property type="entry name" value="T3SS_substrate_exporter"/>
</dbReference>
<keyword evidence="4 12" id="KW-0813">Transport</keyword>
<evidence type="ECO:0000256" key="10">
    <source>
        <dbReference type="ARBA" id="ARBA00023136"/>
    </source>
</evidence>
<dbReference type="STRING" id="1196324.A374_12400"/>
<evidence type="ECO:0000256" key="1">
    <source>
        <dbReference type="ARBA" id="ARBA00004651"/>
    </source>
</evidence>
<proteinExistence type="inferred from homology"/>
<evidence type="ECO:0000313" key="13">
    <source>
        <dbReference type="EMBL" id="EIT85098.1"/>
    </source>
</evidence>
<dbReference type="Gene3D" id="3.40.1690.10">
    <property type="entry name" value="secretion proteins EscU"/>
    <property type="match status" value="1"/>
</dbReference>
<accession>I8UE72</accession>
<dbReference type="GO" id="GO:0009306">
    <property type="term" value="P:protein secretion"/>
    <property type="evidence" value="ECO:0007669"/>
    <property type="project" value="InterPro"/>
</dbReference>
<keyword evidence="5 12" id="KW-1003">Cell membrane</keyword>
<feature type="transmembrane region" description="Helical" evidence="12">
    <location>
        <begin position="143"/>
        <end position="170"/>
    </location>
</feature>
<feature type="transmembrane region" description="Helical" evidence="12">
    <location>
        <begin position="94"/>
        <end position="122"/>
    </location>
</feature>
<dbReference type="RefSeq" id="WP_007202558.1">
    <property type="nucleotide sequence ID" value="NZ_AKKV01000027.1"/>
</dbReference>
<keyword evidence="9 12" id="KW-1133">Transmembrane helix</keyword>
<keyword evidence="7 12" id="KW-1005">Bacterial flagellum biogenesis</keyword>
<comment type="caution">
    <text evidence="13">The sequence shown here is derived from an EMBL/GenBank/DDBJ whole genome shotgun (WGS) entry which is preliminary data.</text>
</comment>
<keyword evidence="11 12" id="KW-1006">Bacterial flagellum protein export</keyword>
<dbReference type="Proteomes" id="UP000004080">
    <property type="component" value="Unassembled WGS sequence"/>
</dbReference>
<evidence type="ECO:0000256" key="11">
    <source>
        <dbReference type="ARBA" id="ARBA00023225"/>
    </source>
</evidence>
<keyword evidence="8 12" id="KW-0653">Protein transport</keyword>
<name>I8UE72_9BACL</name>
<dbReference type="GO" id="GO:0044780">
    <property type="term" value="P:bacterial-type flagellum assembly"/>
    <property type="evidence" value="ECO:0007669"/>
    <property type="project" value="InterPro"/>
</dbReference>
<evidence type="ECO:0000256" key="3">
    <source>
        <dbReference type="ARBA" id="ARBA00021622"/>
    </source>
</evidence>
<feature type="transmembrane region" description="Helical" evidence="12">
    <location>
        <begin position="194"/>
        <end position="216"/>
    </location>
</feature>
<evidence type="ECO:0000256" key="4">
    <source>
        <dbReference type="ARBA" id="ARBA00022448"/>
    </source>
</evidence>
<keyword evidence="13" id="KW-0966">Cell projection</keyword>
<gene>
    <name evidence="12 13" type="primary">flhB</name>
    <name evidence="13" type="ORF">A374_12400</name>
</gene>
<dbReference type="GO" id="GO:0005886">
    <property type="term" value="C:plasma membrane"/>
    <property type="evidence" value="ECO:0007669"/>
    <property type="project" value="UniProtKB-SubCell"/>
</dbReference>
<dbReference type="InterPro" id="IPR006136">
    <property type="entry name" value="FlhB"/>
</dbReference>
<dbReference type="NCBIfam" id="TIGR00328">
    <property type="entry name" value="flhB"/>
    <property type="match status" value="1"/>
</dbReference>
<dbReference type="PANTHER" id="PTHR30531">
    <property type="entry name" value="FLAGELLAR BIOSYNTHETIC PROTEIN FLHB"/>
    <property type="match status" value="1"/>
</dbReference>
<evidence type="ECO:0000256" key="12">
    <source>
        <dbReference type="RuleBase" id="RU364091"/>
    </source>
</evidence>